<gene>
    <name evidence="2" type="ORF">ABZV61_21760</name>
</gene>
<reference evidence="2 3" key="1">
    <citation type="submission" date="2024-06" db="EMBL/GenBank/DDBJ databases">
        <title>The Natural Products Discovery Center: Release of the First 8490 Sequenced Strains for Exploring Actinobacteria Biosynthetic Diversity.</title>
        <authorList>
            <person name="Kalkreuter E."/>
            <person name="Kautsar S.A."/>
            <person name="Yang D."/>
            <person name="Bader C.D."/>
            <person name="Teijaro C.N."/>
            <person name="Fluegel L."/>
            <person name="Davis C.M."/>
            <person name="Simpson J.R."/>
            <person name="Lauterbach L."/>
            <person name="Steele A.D."/>
            <person name="Gui C."/>
            <person name="Meng S."/>
            <person name="Li G."/>
            <person name="Viehrig K."/>
            <person name="Ye F."/>
            <person name="Su P."/>
            <person name="Kiefer A.F."/>
            <person name="Nichols A."/>
            <person name="Cepeda A.J."/>
            <person name="Yan W."/>
            <person name="Fan B."/>
            <person name="Jiang Y."/>
            <person name="Adhikari A."/>
            <person name="Zheng C.-J."/>
            <person name="Schuster L."/>
            <person name="Cowan T.M."/>
            <person name="Smanski M.J."/>
            <person name="Chevrette M.G."/>
            <person name="De Carvalho L.P.S."/>
            <person name="Shen B."/>
        </authorList>
    </citation>
    <scope>NUCLEOTIDE SEQUENCE [LARGE SCALE GENOMIC DNA]</scope>
    <source>
        <strain evidence="2 3">NPDC005137</strain>
    </source>
</reference>
<dbReference type="Proteomes" id="UP001550044">
    <property type="component" value="Unassembled WGS sequence"/>
</dbReference>
<evidence type="ECO:0000256" key="1">
    <source>
        <dbReference type="SAM" id="Phobius"/>
    </source>
</evidence>
<protein>
    <recommendedName>
        <fullName evidence="4">DUF3329 domain-containing protein</fullName>
    </recommendedName>
</protein>
<evidence type="ECO:0000313" key="2">
    <source>
        <dbReference type="EMBL" id="MET8435363.1"/>
    </source>
</evidence>
<accession>A0ABV2UC01</accession>
<comment type="caution">
    <text evidence="2">The sequence shown here is derived from an EMBL/GenBank/DDBJ whole genome shotgun (WGS) entry which is preliminary data.</text>
</comment>
<evidence type="ECO:0000313" key="3">
    <source>
        <dbReference type="Proteomes" id="UP001550044"/>
    </source>
</evidence>
<sequence length="70" mass="7704">MSAPPAGLWAWWLRHGGALLVAACVVSWLVPLPSWARFLWNLLVAAGCFHLMALHRAHRFRGGDGGRDEA</sequence>
<keyword evidence="3" id="KW-1185">Reference proteome</keyword>
<feature type="transmembrane region" description="Helical" evidence="1">
    <location>
        <begin position="38"/>
        <end position="54"/>
    </location>
</feature>
<keyword evidence="1" id="KW-1133">Transmembrane helix</keyword>
<dbReference type="EMBL" id="JBEXIP010000017">
    <property type="protein sequence ID" value="MET8435363.1"/>
    <property type="molecule type" value="Genomic_DNA"/>
</dbReference>
<feature type="transmembrane region" description="Helical" evidence="1">
    <location>
        <begin position="12"/>
        <end position="32"/>
    </location>
</feature>
<name>A0ABV2UC01_9ACTN</name>
<keyword evidence="1" id="KW-0812">Transmembrane</keyword>
<organism evidence="2 3">
    <name type="scientific">Streptomyces sp. 900116325</name>
    <dbReference type="NCBI Taxonomy" id="3154295"/>
    <lineage>
        <taxon>Bacteria</taxon>
        <taxon>Bacillati</taxon>
        <taxon>Actinomycetota</taxon>
        <taxon>Actinomycetes</taxon>
        <taxon>Kitasatosporales</taxon>
        <taxon>Streptomycetaceae</taxon>
        <taxon>Streptomyces</taxon>
    </lineage>
</organism>
<dbReference type="RefSeq" id="WP_356710643.1">
    <property type="nucleotide sequence ID" value="NZ_JBEXIP010000017.1"/>
</dbReference>
<keyword evidence="1" id="KW-0472">Membrane</keyword>
<proteinExistence type="predicted"/>
<evidence type="ECO:0008006" key="4">
    <source>
        <dbReference type="Google" id="ProtNLM"/>
    </source>
</evidence>